<dbReference type="InterPro" id="IPR013762">
    <property type="entry name" value="Integrase-like_cat_sf"/>
</dbReference>
<name>X1RDZ3_9ZZZZ</name>
<dbReference type="SUPFAM" id="SSF56349">
    <property type="entry name" value="DNA breaking-rejoining enzymes"/>
    <property type="match status" value="1"/>
</dbReference>
<evidence type="ECO:0000256" key="1">
    <source>
        <dbReference type="ARBA" id="ARBA00023172"/>
    </source>
</evidence>
<organism evidence="3">
    <name type="scientific">marine sediment metagenome</name>
    <dbReference type="NCBI Taxonomy" id="412755"/>
    <lineage>
        <taxon>unclassified sequences</taxon>
        <taxon>metagenomes</taxon>
        <taxon>ecological metagenomes</taxon>
    </lineage>
</organism>
<evidence type="ECO:0000259" key="2">
    <source>
        <dbReference type="PROSITE" id="PS51898"/>
    </source>
</evidence>
<dbReference type="GO" id="GO:0015074">
    <property type="term" value="P:DNA integration"/>
    <property type="evidence" value="ECO:0007669"/>
    <property type="project" value="InterPro"/>
</dbReference>
<dbReference type="GO" id="GO:0003677">
    <property type="term" value="F:DNA binding"/>
    <property type="evidence" value="ECO:0007669"/>
    <property type="project" value="InterPro"/>
</dbReference>
<dbReference type="Pfam" id="PF00589">
    <property type="entry name" value="Phage_integrase"/>
    <property type="match status" value="1"/>
</dbReference>
<comment type="caution">
    <text evidence="3">The sequence shown here is derived from an EMBL/GenBank/DDBJ whole genome shotgun (WGS) entry which is preliminary data.</text>
</comment>
<keyword evidence="1" id="KW-0233">DNA recombination</keyword>
<protein>
    <recommendedName>
        <fullName evidence="2">Tyr recombinase domain-containing protein</fullName>
    </recommendedName>
</protein>
<dbReference type="Gene3D" id="1.10.443.10">
    <property type="entry name" value="Intergrase catalytic core"/>
    <property type="match status" value="1"/>
</dbReference>
<accession>X1RDZ3</accession>
<dbReference type="PROSITE" id="PS51898">
    <property type="entry name" value="TYR_RECOMBINASE"/>
    <property type="match status" value="1"/>
</dbReference>
<feature type="domain" description="Tyr recombinase" evidence="2">
    <location>
        <begin position="10"/>
        <end position="186"/>
    </location>
</feature>
<proteinExistence type="predicted"/>
<dbReference type="AlphaFoldDB" id="X1RDZ3"/>
<gene>
    <name evidence="3" type="ORF">S12H4_10710</name>
</gene>
<reference evidence="3" key="1">
    <citation type="journal article" date="2014" name="Front. Microbiol.">
        <title>High frequency of phylogenetically diverse reductive dehalogenase-homologous genes in deep subseafloor sedimentary metagenomes.</title>
        <authorList>
            <person name="Kawai M."/>
            <person name="Futagami T."/>
            <person name="Toyoda A."/>
            <person name="Takaki Y."/>
            <person name="Nishi S."/>
            <person name="Hori S."/>
            <person name="Arai W."/>
            <person name="Tsubouchi T."/>
            <person name="Morono Y."/>
            <person name="Uchiyama I."/>
            <person name="Ito T."/>
            <person name="Fujiyama A."/>
            <person name="Inagaki F."/>
            <person name="Takami H."/>
        </authorList>
    </citation>
    <scope>NUCLEOTIDE SEQUENCE</scope>
    <source>
        <strain evidence="3">Expedition CK06-06</strain>
    </source>
</reference>
<dbReference type="InterPro" id="IPR002104">
    <property type="entry name" value="Integrase_catalytic"/>
</dbReference>
<sequence length="190" mass="21523">MIKWTGGDNRLPAYLYPQEAHRIIEATAGSRQCDRDRLLLELLLQTGLRISEALAITPADLGTLDRQPICRVRKGKGGKERIVALPARLSSELLLYCRQLSFEGEDRRIFRITRQRAWQIVKDAAGRAGVSKNVYLHLFRHSYAIGFLRETGHPQALMTLLGHSTPAMTLRYLKLLQTEDALKIAEGFEL</sequence>
<dbReference type="InterPro" id="IPR050090">
    <property type="entry name" value="Tyrosine_recombinase_XerCD"/>
</dbReference>
<dbReference type="PANTHER" id="PTHR30349:SF64">
    <property type="entry name" value="PROPHAGE INTEGRASE INTD-RELATED"/>
    <property type="match status" value="1"/>
</dbReference>
<dbReference type="InterPro" id="IPR011010">
    <property type="entry name" value="DNA_brk_join_enz"/>
</dbReference>
<dbReference type="EMBL" id="BARW01004639">
    <property type="protein sequence ID" value="GAI65216.1"/>
    <property type="molecule type" value="Genomic_DNA"/>
</dbReference>
<dbReference type="GO" id="GO:0006310">
    <property type="term" value="P:DNA recombination"/>
    <property type="evidence" value="ECO:0007669"/>
    <property type="project" value="UniProtKB-KW"/>
</dbReference>
<evidence type="ECO:0000313" key="3">
    <source>
        <dbReference type="EMBL" id="GAI65216.1"/>
    </source>
</evidence>
<dbReference type="PANTHER" id="PTHR30349">
    <property type="entry name" value="PHAGE INTEGRASE-RELATED"/>
    <property type="match status" value="1"/>
</dbReference>